<comment type="caution">
    <text evidence="6">The sequence shown here is derived from an EMBL/GenBank/DDBJ whole genome shotgun (WGS) entry which is preliminary data.</text>
</comment>
<dbReference type="InterPro" id="IPR014503">
    <property type="entry name" value="Clavaminate_syn-like"/>
</dbReference>
<dbReference type="RefSeq" id="WP_344626077.1">
    <property type="nucleotide sequence ID" value="NZ_BAAALD010000058.1"/>
</dbReference>
<dbReference type="InterPro" id="IPR042098">
    <property type="entry name" value="TauD-like_sf"/>
</dbReference>
<sequence>MAVSLDIHAEPGALVLDGAERADIERLVEHLSAVPPRLVDHPTWLAAARDRSCRLPARVLEELRRFRSDPGPNGCLRIAGLPVRPEGPTPAEAGSVERKATASATLLALCVMQLGEIVAFRQEKSGALLQNVVPVPGQEFEQSNAGSQPLQMHVENVHLDHRPDFVSLLCLRNDHDDRAGLRVASIRQALPLVGPEHRRVLAEPRFRSTPPPSFAAGRDPVHAVLSGAEEDPDVRVDFANTHPLDAGAATALAGLRRAVEAVQTDLVLGAGDLVVVDNRVTLHGRSAFVPRYDGRDRWLQRAFVHIDHRRTRGLRPGDGNVLS</sequence>
<evidence type="ECO:0000313" key="7">
    <source>
        <dbReference type="Proteomes" id="UP001499987"/>
    </source>
</evidence>
<comment type="similarity">
    <text evidence="1">Belongs to the clavaminate synthase family.</text>
</comment>
<keyword evidence="7" id="KW-1185">Reference proteome</keyword>
<name>A0ABP4EHT5_9ACTN</name>
<evidence type="ECO:0000256" key="2">
    <source>
        <dbReference type="ARBA" id="ARBA00022723"/>
    </source>
</evidence>
<dbReference type="Proteomes" id="UP001499987">
    <property type="component" value="Unassembled WGS sequence"/>
</dbReference>
<reference evidence="7" key="1">
    <citation type="journal article" date="2019" name="Int. J. Syst. Evol. Microbiol.">
        <title>The Global Catalogue of Microorganisms (GCM) 10K type strain sequencing project: providing services to taxonomists for standard genome sequencing and annotation.</title>
        <authorList>
            <consortium name="The Broad Institute Genomics Platform"/>
            <consortium name="The Broad Institute Genome Sequencing Center for Infectious Disease"/>
            <person name="Wu L."/>
            <person name="Ma J."/>
        </authorList>
    </citation>
    <scope>NUCLEOTIDE SEQUENCE [LARGE SCALE GENOMIC DNA]</scope>
    <source>
        <strain evidence="7">JCM 13002</strain>
    </source>
</reference>
<keyword evidence="4" id="KW-0408">Iron</keyword>
<evidence type="ECO:0000256" key="3">
    <source>
        <dbReference type="ARBA" id="ARBA00023002"/>
    </source>
</evidence>
<organism evidence="6 7">
    <name type="scientific">Kitasatospora arboriphila</name>
    <dbReference type="NCBI Taxonomy" id="258052"/>
    <lineage>
        <taxon>Bacteria</taxon>
        <taxon>Bacillati</taxon>
        <taxon>Actinomycetota</taxon>
        <taxon>Actinomycetes</taxon>
        <taxon>Kitasatosporales</taxon>
        <taxon>Streptomycetaceae</taxon>
        <taxon>Kitasatospora</taxon>
    </lineage>
</organism>
<protein>
    <submittedName>
        <fullName evidence="6">Clavaminate synthase family protein</fullName>
    </submittedName>
</protein>
<evidence type="ECO:0000256" key="4">
    <source>
        <dbReference type="ARBA" id="ARBA00023004"/>
    </source>
</evidence>
<dbReference type="Pfam" id="PF02668">
    <property type="entry name" value="TauD"/>
    <property type="match status" value="1"/>
</dbReference>
<dbReference type="EMBL" id="BAAALD010000058">
    <property type="protein sequence ID" value="GAA1102830.1"/>
    <property type="molecule type" value="Genomic_DNA"/>
</dbReference>
<dbReference type="Gene3D" id="3.60.130.10">
    <property type="entry name" value="Clavaminate synthase-like"/>
    <property type="match status" value="1"/>
</dbReference>
<evidence type="ECO:0000259" key="5">
    <source>
        <dbReference type="Pfam" id="PF02668"/>
    </source>
</evidence>
<keyword evidence="3" id="KW-0560">Oxidoreductase</keyword>
<evidence type="ECO:0000256" key="1">
    <source>
        <dbReference type="ARBA" id="ARBA00008425"/>
    </source>
</evidence>
<dbReference type="PIRSF" id="PIRSF019543">
    <property type="entry name" value="Clavaminate_syn"/>
    <property type="match status" value="1"/>
</dbReference>
<gene>
    <name evidence="6" type="ORF">GCM10009663_51710</name>
</gene>
<dbReference type="InterPro" id="IPR003819">
    <property type="entry name" value="TauD/TfdA-like"/>
</dbReference>
<keyword evidence="2" id="KW-0479">Metal-binding</keyword>
<evidence type="ECO:0000313" key="6">
    <source>
        <dbReference type="EMBL" id="GAA1102830.1"/>
    </source>
</evidence>
<feature type="domain" description="TauD/TfdA-like" evidence="5">
    <location>
        <begin position="138"/>
        <end position="302"/>
    </location>
</feature>
<dbReference type="SUPFAM" id="SSF51197">
    <property type="entry name" value="Clavaminate synthase-like"/>
    <property type="match status" value="1"/>
</dbReference>
<accession>A0ABP4EHT5</accession>
<proteinExistence type="inferred from homology"/>